<sequence>MPLGPRAQTPKETHNVDGQCVVGLCPKPALAAYAVEAWSLQTDFGQQIVEKVNTVNTLSCHSLRSYNSGSTKSGVLLMLHPQRGGLKAAFPPCCGLRFSVHHRIAISGNAVLLGAALKFMFDDICFEILPGTWACLAMPSSVPVQVEIETLWSGSMTPIIECFYQPCEECPRATPQCEKTTNDYNTYQMSSRPGIHPARVPRPRVSRVWGSLRIFELLLLFGFCKKLCSSVGRSPFLHVACVKNRLQPFMQSICREIAFHGSACPWWTGTPTDNKYQHNCCGGKVLRILWSWVQVPTCWDLRISMLNLWGDTALRGAARCCTALHGTDARWRALAWRTVRCRAVNRAKACTTVLVLLFHSVASCSFGLLVSLATWDLSAALLLIELGEYLLRVNEQGMEVRRNIVTGCARGNSGRRCLTLGHANTATAATARHGVTRLFPGARLPAADEVGSTPCVRYERHFLRGSRRLRPLEAGRNCVAWDKIVLAESQECLKEGGRRARCTAAQFKYANLKQCCLATQFTAGIDDGPMGATCLWEDSEAATMHPSEHEVEQQNTLGEITVEARKVTNVTVM</sequence>
<name>A0AAD7IYG8_9AGAR</name>
<evidence type="ECO:0000313" key="2">
    <source>
        <dbReference type="Proteomes" id="UP001215598"/>
    </source>
</evidence>
<evidence type="ECO:0000313" key="1">
    <source>
        <dbReference type="EMBL" id="KAJ7753203.1"/>
    </source>
</evidence>
<reference evidence="1" key="1">
    <citation type="submission" date="2023-03" db="EMBL/GenBank/DDBJ databases">
        <title>Massive genome expansion in bonnet fungi (Mycena s.s.) driven by repeated elements and novel gene families across ecological guilds.</title>
        <authorList>
            <consortium name="Lawrence Berkeley National Laboratory"/>
            <person name="Harder C.B."/>
            <person name="Miyauchi S."/>
            <person name="Viragh M."/>
            <person name="Kuo A."/>
            <person name="Thoen E."/>
            <person name="Andreopoulos B."/>
            <person name="Lu D."/>
            <person name="Skrede I."/>
            <person name="Drula E."/>
            <person name="Henrissat B."/>
            <person name="Morin E."/>
            <person name="Kohler A."/>
            <person name="Barry K."/>
            <person name="LaButti K."/>
            <person name="Morin E."/>
            <person name="Salamov A."/>
            <person name="Lipzen A."/>
            <person name="Mereny Z."/>
            <person name="Hegedus B."/>
            <person name="Baldrian P."/>
            <person name="Stursova M."/>
            <person name="Weitz H."/>
            <person name="Taylor A."/>
            <person name="Grigoriev I.V."/>
            <person name="Nagy L.G."/>
            <person name="Martin F."/>
            <person name="Kauserud H."/>
        </authorList>
    </citation>
    <scope>NUCLEOTIDE SEQUENCE</scope>
    <source>
        <strain evidence="1">CBHHK182m</strain>
    </source>
</reference>
<proteinExistence type="predicted"/>
<dbReference type="EMBL" id="JARKIB010000056">
    <property type="protein sequence ID" value="KAJ7753203.1"/>
    <property type="molecule type" value="Genomic_DNA"/>
</dbReference>
<accession>A0AAD7IYG8</accession>
<dbReference type="Proteomes" id="UP001215598">
    <property type="component" value="Unassembled WGS sequence"/>
</dbReference>
<protein>
    <submittedName>
        <fullName evidence="1">Uncharacterized protein</fullName>
    </submittedName>
</protein>
<comment type="caution">
    <text evidence="1">The sequence shown here is derived from an EMBL/GenBank/DDBJ whole genome shotgun (WGS) entry which is preliminary data.</text>
</comment>
<dbReference type="AlphaFoldDB" id="A0AAD7IYG8"/>
<organism evidence="1 2">
    <name type="scientific">Mycena metata</name>
    <dbReference type="NCBI Taxonomy" id="1033252"/>
    <lineage>
        <taxon>Eukaryota</taxon>
        <taxon>Fungi</taxon>
        <taxon>Dikarya</taxon>
        <taxon>Basidiomycota</taxon>
        <taxon>Agaricomycotina</taxon>
        <taxon>Agaricomycetes</taxon>
        <taxon>Agaricomycetidae</taxon>
        <taxon>Agaricales</taxon>
        <taxon>Marasmiineae</taxon>
        <taxon>Mycenaceae</taxon>
        <taxon>Mycena</taxon>
    </lineage>
</organism>
<keyword evidence="2" id="KW-1185">Reference proteome</keyword>
<gene>
    <name evidence="1" type="ORF">B0H16DRAFT_1459507</name>
</gene>